<feature type="compositionally biased region" description="Basic and acidic residues" evidence="1">
    <location>
        <begin position="76"/>
        <end position="86"/>
    </location>
</feature>
<evidence type="ECO:0000313" key="3">
    <source>
        <dbReference type="Proteomes" id="UP001224674"/>
    </source>
</evidence>
<proteinExistence type="predicted"/>
<name>A0AAJ6DE60_9MICC</name>
<evidence type="ECO:0000256" key="1">
    <source>
        <dbReference type="SAM" id="MobiDB-lite"/>
    </source>
</evidence>
<gene>
    <name evidence="2" type="ORF">QDX21_07885</name>
</gene>
<evidence type="ECO:0000313" key="2">
    <source>
        <dbReference type="EMBL" id="WGH92248.1"/>
    </source>
</evidence>
<reference evidence="2 3" key="1">
    <citation type="submission" date="2023-03" db="EMBL/GenBank/DDBJ databases">
        <title>Complete genome sequences of several Auritidibacter ignavus strains isolated from ear infections.</title>
        <authorList>
            <person name="Baehr T."/>
            <person name="Baumhoegger A.M."/>
        </authorList>
    </citation>
    <scope>NUCLEOTIDE SEQUENCE [LARGE SCALE GENOMIC DNA]</scope>
    <source>
        <strain evidence="2 3">BABAE-6</strain>
    </source>
</reference>
<feature type="region of interest" description="Disordered" evidence="1">
    <location>
        <begin position="1"/>
        <end position="132"/>
    </location>
</feature>
<dbReference type="RefSeq" id="WP_243857648.1">
    <property type="nucleotide sequence ID" value="NZ_CP125879.1"/>
</dbReference>
<organism evidence="2 3">
    <name type="scientific">Auritidibacter ignavus</name>
    <dbReference type="NCBI Taxonomy" id="678932"/>
    <lineage>
        <taxon>Bacteria</taxon>
        <taxon>Bacillati</taxon>
        <taxon>Actinomycetota</taxon>
        <taxon>Actinomycetes</taxon>
        <taxon>Micrococcales</taxon>
        <taxon>Micrococcaceae</taxon>
        <taxon>Auritidibacter</taxon>
    </lineage>
</organism>
<protein>
    <submittedName>
        <fullName evidence="2">Uncharacterized protein</fullName>
    </submittedName>
</protein>
<feature type="compositionally biased region" description="Basic and acidic residues" evidence="1">
    <location>
        <begin position="30"/>
        <end position="43"/>
    </location>
</feature>
<accession>A0AAJ6DE60</accession>
<dbReference type="EMBL" id="CP122566">
    <property type="protein sequence ID" value="WGH92248.1"/>
    <property type="molecule type" value="Genomic_DNA"/>
</dbReference>
<dbReference type="Proteomes" id="UP001224674">
    <property type="component" value="Chromosome"/>
</dbReference>
<keyword evidence="3" id="KW-1185">Reference proteome</keyword>
<sequence length="180" mass="18951">MGEADDQDEHQGGGTKDYDGQHGQNQLGEGQHHVVDAHDDRVGDPTGVGGNHTQQGAEDQTDGGGGRCAQEQQEPAPHEAGEDRPAEIIGTQQRVVGERQTDEFGGGVSGDLRGEKVADQGNKQHQASEDDTDFAFGLSPDAGHEWVGFGSGGFQLAHEALLSLGLARMPTISAARFTRT</sequence>
<dbReference type="AlphaFoldDB" id="A0AAJ6DE60"/>